<dbReference type="Pfam" id="PF25545">
    <property type="entry name" value="DUF7924"/>
    <property type="match status" value="1"/>
</dbReference>
<protein>
    <recommendedName>
        <fullName evidence="2">DUF7924 domain-containing protein</fullName>
    </recommendedName>
</protein>
<dbReference type="AlphaFoldDB" id="A0AA38VHH1"/>
<feature type="compositionally biased region" description="Low complexity" evidence="1">
    <location>
        <begin position="54"/>
        <end position="69"/>
    </location>
</feature>
<reference evidence="3" key="1">
    <citation type="submission" date="2022-07" db="EMBL/GenBank/DDBJ databases">
        <title>Fungi with potential for degradation of polypropylene.</title>
        <authorList>
            <person name="Gostincar C."/>
        </authorList>
    </citation>
    <scope>NUCLEOTIDE SEQUENCE</scope>
    <source>
        <strain evidence="3">EXF-13308</strain>
    </source>
</reference>
<dbReference type="InterPro" id="IPR057684">
    <property type="entry name" value="DUF7924"/>
</dbReference>
<feature type="domain" description="DUF7924" evidence="2">
    <location>
        <begin position="219"/>
        <end position="348"/>
    </location>
</feature>
<evidence type="ECO:0000256" key="1">
    <source>
        <dbReference type="SAM" id="MobiDB-lite"/>
    </source>
</evidence>
<accession>A0AA38VHH1</accession>
<feature type="region of interest" description="Disordered" evidence="1">
    <location>
        <begin position="23"/>
        <end position="69"/>
    </location>
</feature>
<sequence length="459" mass="52336">MHPNNNTSNDAYLSDLRASFPSPASRLAWGGPAETPQTDDPVSLDDDPRTSFYESSETVSSDTNSSTSADADSLVSFYRYIGYLPPLNASTLELLKQVLSDPGMGRTGGRINPTDQEHFRVGLGERNVALEPCHDTYLEHVKSLTAKTPEALPENRRQIRAWTLDLQKTRDDPLESVFQYTIMMAMIDRHRFIYGREEASQPVLDFAVKQIWKCPPMPSRVLFDPQPRGLTQPKADLALAFRQYAIFQRKSWQELPNAMRSLFCYEGQATGREARVFHFMTIEGKNASDTSEYEVALLQNLNNASQSLHNMYELFREAGDEHVRTFFDKVRFFSGVSTSKGIKIRVHRACRTTDDRATEQRGQPDEVPAMYSIVEGYPLQFVFDDFFEASGPDFTREKVVDIFEKIMVGYAIGELWGHLQKAARAVEAKCLEYKKNHGKRLWRGVEDYLHCDPFTHQLL</sequence>
<evidence type="ECO:0000259" key="2">
    <source>
        <dbReference type="Pfam" id="PF25545"/>
    </source>
</evidence>
<evidence type="ECO:0000313" key="4">
    <source>
        <dbReference type="Proteomes" id="UP001174694"/>
    </source>
</evidence>
<name>A0AA38VHH1_9PEZI</name>
<dbReference type="Proteomes" id="UP001174694">
    <property type="component" value="Unassembled WGS sequence"/>
</dbReference>
<gene>
    <name evidence="3" type="ORF">NKR23_g10946</name>
</gene>
<evidence type="ECO:0000313" key="3">
    <source>
        <dbReference type="EMBL" id="KAJ9133150.1"/>
    </source>
</evidence>
<keyword evidence="4" id="KW-1185">Reference proteome</keyword>
<organism evidence="3 4">
    <name type="scientific">Pleurostoma richardsiae</name>
    <dbReference type="NCBI Taxonomy" id="41990"/>
    <lineage>
        <taxon>Eukaryota</taxon>
        <taxon>Fungi</taxon>
        <taxon>Dikarya</taxon>
        <taxon>Ascomycota</taxon>
        <taxon>Pezizomycotina</taxon>
        <taxon>Sordariomycetes</taxon>
        <taxon>Sordariomycetidae</taxon>
        <taxon>Calosphaeriales</taxon>
        <taxon>Pleurostomataceae</taxon>
        <taxon>Pleurostoma</taxon>
    </lineage>
</organism>
<proteinExistence type="predicted"/>
<comment type="caution">
    <text evidence="3">The sequence shown here is derived from an EMBL/GenBank/DDBJ whole genome shotgun (WGS) entry which is preliminary data.</text>
</comment>
<dbReference type="EMBL" id="JANBVO010000052">
    <property type="protein sequence ID" value="KAJ9133150.1"/>
    <property type="molecule type" value="Genomic_DNA"/>
</dbReference>